<evidence type="ECO:0000313" key="2">
    <source>
        <dbReference type="EMBL" id="CAK7947835.1"/>
    </source>
</evidence>
<dbReference type="Proteomes" id="UP001162060">
    <property type="component" value="Unassembled WGS sequence"/>
</dbReference>
<dbReference type="PANTHER" id="PTHR46387">
    <property type="entry name" value="POLYNUCLEOTIDYL TRANSFERASE, RIBONUCLEASE H-LIKE SUPERFAMILY PROTEIN"/>
    <property type="match status" value="1"/>
</dbReference>
<dbReference type="PROSITE" id="PS50879">
    <property type="entry name" value="RNASE_H_1"/>
    <property type="match status" value="1"/>
</dbReference>
<proteinExistence type="predicted"/>
<dbReference type="SUPFAM" id="SSF53098">
    <property type="entry name" value="Ribonuclease H-like"/>
    <property type="match status" value="1"/>
</dbReference>
<organism evidence="2 3">
    <name type="scientific">Peronospora matthiolae</name>
    <dbReference type="NCBI Taxonomy" id="2874970"/>
    <lineage>
        <taxon>Eukaryota</taxon>
        <taxon>Sar</taxon>
        <taxon>Stramenopiles</taxon>
        <taxon>Oomycota</taxon>
        <taxon>Peronosporomycetes</taxon>
        <taxon>Peronosporales</taxon>
        <taxon>Peronosporaceae</taxon>
        <taxon>Peronospora</taxon>
    </lineage>
</organism>
<reference evidence="2" key="1">
    <citation type="submission" date="2024-01" db="EMBL/GenBank/DDBJ databases">
        <authorList>
            <person name="Webb A."/>
        </authorList>
    </citation>
    <scope>NUCLEOTIDE SEQUENCE</scope>
    <source>
        <strain evidence="2">Pm1</strain>
    </source>
</reference>
<sequence>MATTSPDIRAASDVAYTAFEDTVTEEVPRMSPLAEDSSAVLFFNGGSRGNPGPGGAGAIIITNSGSLESAGVRWMCSIFLAASTTTHNAAAYKALLFGLRKALGYHLQRLHVVGDSDLILGQLRCRRPPQAQHLKDLYRQCRLVGDRLGVATWTHHLRHFNKMANAMAKIAMDSGRSIQVLGPEVALLPPEWAVVTTYLRSDLGHWHDLLWDTARQADRQRDDPE</sequence>
<evidence type="ECO:0000259" key="1">
    <source>
        <dbReference type="PROSITE" id="PS50879"/>
    </source>
</evidence>
<gene>
    <name evidence="2" type="ORF">PM001_LOCUS32985</name>
</gene>
<accession>A0AAV1VNN2</accession>
<dbReference type="GO" id="GO:0004523">
    <property type="term" value="F:RNA-DNA hybrid ribonuclease activity"/>
    <property type="evidence" value="ECO:0007669"/>
    <property type="project" value="InterPro"/>
</dbReference>
<evidence type="ECO:0000313" key="3">
    <source>
        <dbReference type="Proteomes" id="UP001162060"/>
    </source>
</evidence>
<name>A0AAV1VNN2_9STRA</name>
<dbReference type="InterPro" id="IPR002156">
    <property type="entry name" value="RNaseH_domain"/>
</dbReference>
<dbReference type="InterPro" id="IPR036397">
    <property type="entry name" value="RNaseH_sf"/>
</dbReference>
<protein>
    <recommendedName>
        <fullName evidence="1">RNase H type-1 domain-containing protein</fullName>
    </recommendedName>
</protein>
<dbReference type="EMBL" id="CAKLBY020000387">
    <property type="protein sequence ID" value="CAK7947835.1"/>
    <property type="molecule type" value="Genomic_DNA"/>
</dbReference>
<dbReference type="GO" id="GO:0003676">
    <property type="term" value="F:nucleic acid binding"/>
    <property type="evidence" value="ECO:0007669"/>
    <property type="project" value="InterPro"/>
</dbReference>
<dbReference type="InterPro" id="IPR012337">
    <property type="entry name" value="RNaseH-like_sf"/>
</dbReference>
<dbReference type="PANTHER" id="PTHR46387:SF2">
    <property type="entry name" value="RIBONUCLEASE HI"/>
    <property type="match status" value="1"/>
</dbReference>
<feature type="domain" description="RNase H type-1" evidence="1">
    <location>
        <begin position="35"/>
        <end position="173"/>
    </location>
</feature>
<comment type="caution">
    <text evidence="2">The sequence shown here is derived from an EMBL/GenBank/DDBJ whole genome shotgun (WGS) entry which is preliminary data.</text>
</comment>
<dbReference type="Pfam" id="PF13456">
    <property type="entry name" value="RVT_3"/>
    <property type="match status" value="1"/>
</dbReference>
<dbReference type="AlphaFoldDB" id="A0AAV1VNN2"/>
<dbReference type="Gene3D" id="3.30.420.10">
    <property type="entry name" value="Ribonuclease H-like superfamily/Ribonuclease H"/>
    <property type="match status" value="1"/>
</dbReference>